<keyword evidence="1" id="KW-0805">Transcription regulation</keyword>
<name>A0ABW2PY32_9BACL</name>
<reference evidence="6" key="1">
    <citation type="journal article" date="2019" name="Int. J. Syst. Evol. Microbiol.">
        <title>The Global Catalogue of Microorganisms (GCM) 10K type strain sequencing project: providing services to taxonomists for standard genome sequencing and annotation.</title>
        <authorList>
            <consortium name="The Broad Institute Genomics Platform"/>
            <consortium name="The Broad Institute Genome Sequencing Center for Infectious Disease"/>
            <person name="Wu L."/>
            <person name="Ma J."/>
        </authorList>
    </citation>
    <scope>NUCLEOTIDE SEQUENCE [LARGE SCALE GENOMIC DNA]</scope>
    <source>
        <strain evidence="6">CGMCC 1.16305</strain>
    </source>
</reference>
<keyword evidence="2" id="KW-0238">DNA-binding</keyword>
<organism evidence="5 6">
    <name type="scientific">Scopulibacillus cellulosilyticus</name>
    <dbReference type="NCBI Taxonomy" id="2665665"/>
    <lineage>
        <taxon>Bacteria</taxon>
        <taxon>Bacillati</taxon>
        <taxon>Bacillota</taxon>
        <taxon>Bacilli</taxon>
        <taxon>Bacillales</taxon>
        <taxon>Sporolactobacillaceae</taxon>
        <taxon>Scopulibacillus</taxon>
    </lineage>
</organism>
<sequence>MKNVTLDIVLAEKIKAYIATHQLKENERIPSNRDLAKIFNVQRMTVTMALNRLVNEGIIFSVPRKGYFVSEKKIIRDLVKFESFSEMMKSKGLKVVTKLMSIEIQKGDKIASAALGISEETNIYKIRRLRIISDHPFTLETSYIPEKYVKGIENHDLEGQSLYKLLERIYGIVLCGATQEISMVTPVKEDRLLLDVSEGEELLLLRSVANDKNGKKIEYSESLTRGDRCLFRNVLTRKEV</sequence>
<dbReference type="InterPro" id="IPR011663">
    <property type="entry name" value="UTRA"/>
</dbReference>
<protein>
    <submittedName>
        <fullName evidence="5">GntR family transcriptional regulator</fullName>
    </submittedName>
</protein>
<dbReference type="InterPro" id="IPR036390">
    <property type="entry name" value="WH_DNA-bd_sf"/>
</dbReference>
<feature type="domain" description="HTH gntR-type" evidence="4">
    <location>
        <begin position="4"/>
        <end position="72"/>
    </location>
</feature>
<dbReference type="PANTHER" id="PTHR44846">
    <property type="entry name" value="MANNOSYL-D-GLYCERATE TRANSPORT/METABOLISM SYSTEM REPRESSOR MNGR-RELATED"/>
    <property type="match status" value="1"/>
</dbReference>
<dbReference type="Pfam" id="PF00392">
    <property type="entry name" value="GntR"/>
    <property type="match status" value="1"/>
</dbReference>
<proteinExistence type="predicted"/>
<keyword evidence="3" id="KW-0804">Transcription</keyword>
<keyword evidence="6" id="KW-1185">Reference proteome</keyword>
<evidence type="ECO:0000256" key="2">
    <source>
        <dbReference type="ARBA" id="ARBA00023125"/>
    </source>
</evidence>
<dbReference type="InterPro" id="IPR000524">
    <property type="entry name" value="Tscrpt_reg_HTH_GntR"/>
</dbReference>
<dbReference type="InterPro" id="IPR050679">
    <property type="entry name" value="Bact_HTH_transcr_reg"/>
</dbReference>
<dbReference type="Pfam" id="PF07702">
    <property type="entry name" value="UTRA"/>
    <property type="match status" value="1"/>
</dbReference>
<evidence type="ECO:0000256" key="3">
    <source>
        <dbReference type="ARBA" id="ARBA00023163"/>
    </source>
</evidence>
<dbReference type="CDD" id="cd07377">
    <property type="entry name" value="WHTH_GntR"/>
    <property type="match status" value="1"/>
</dbReference>
<dbReference type="PROSITE" id="PS50949">
    <property type="entry name" value="HTH_GNTR"/>
    <property type="match status" value="1"/>
</dbReference>
<dbReference type="InterPro" id="IPR028978">
    <property type="entry name" value="Chorismate_lyase_/UTRA_dom_sf"/>
</dbReference>
<comment type="caution">
    <text evidence="5">The sequence shown here is derived from an EMBL/GenBank/DDBJ whole genome shotgun (WGS) entry which is preliminary data.</text>
</comment>
<dbReference type="Proteomes" id="UP001596505">
    <property type="component" value="Unassembled WGS sequence"/>
</dbReference>
<dbReference type="RefSeq" id="WP_380967067.1">
    <property type="nucleotide sequence ID" value="NZ_JBHTCO010000018.1"/>
</dbReference>
<dbReference type="SUPFAM" id="SSF46785">
    <property type="entry name" value="Winged helix' DNA-binding domain"/>
    <property type="match status" value="1"/>
</dbReference>
<dbReference type="PRINTS" id="PR00035">
    <property type="entry name" value="HTHGNTR"/>
</dbReference>
<accession>A0ABW2PY32</accession>
<evidence type="ECO:0000313" key="6">
    <source>
        <dbReference type="Proteomes" id="UP001596505"/>
    </source>
</evidence>
<dbReference type="Gene3D" id="1.10.10.10">
    <property type="entry name" value="Winged helix-like DNA-binding domain superfamily/Winged helix DNA-binding domain"/>
    <property type="match status" value="1"/>
</dbReference>
<dbReference type="Gene3D" id="3.40.1410.10">
    <property type="entry name" value="Chorismate lyase-like"/>
    <property type="match status" value="1"/>
</dbReference>
<dbReference type="EMBL" id="JBHTCO010000018">
    <property type="protein sequence ID" value="MFC7394074.1"/>
    <property type="molecule type" value="Genomic_DNA"/>
</dbReference>
<evidence type="ECO:0000256" key="1">
    <source>
        <dbReference type="ARBA" id="ARBA00023015"/>
    </source>
</evidence>
<dbReference type="SMART" id="SM00345">
    <property type="entry name" value="HTH_GNTR"/>
    <property type="match status" value="1"/>
</dbReference>
<dbReference type="InterPro" id="IPR036388">
    <property type="entry name" value="WH-like_DNA-bd_sf"/>
</dbReference>
<dbReference type="SUPFAM" id="SSF64288">
    <property type="entry name" value="Chorismate lyase-like"/>
    <property type="match status" value="1"/>
</dbReference>
<evidence type="ECO:0000259" key="4">
    <source>
        <dbReference type="PROSITE" id="PS50949"/>
    </source>
</evidence>
<evidence type="ECO:0000313" key="5">
    <source>
        <dbReference type="EMBL" id="MFC7394074.1"/>
    </source>
</evidence>
<dbReference type="SMART" id="SM00866">
    <property type="entry name" value="UTRA"/>
    <property type="match status" value="1"/>
</dbReference>
<dbReference type="PANTHER" id="PTHR44846:SF1">
    <property type="entry name" value="MANNOSYL-D-GLYCERATE TRANSPORT_METABOLISM SYSTEM REPRESSOR MNGR-RELATED"/>
    <property type="match status" value="1"/>
</dbReference>
<gene>
    <name evidence="5" type="ORF">ACFQRG_14040</name>
</gene>